<dbReference type="Pfam" id="PF00435">
    <property type="entry name" value="Spectrin"/>
    <property type="match status" value="7"/>
</dbReference>
<comment type="caution">
    <text evidence="13">The sequence shown here is derived from an EMBL/GenBank/DDBJ whole genome shotgun (WGS) entry which is preliminary data.</text>
</comment>
<keyword evidence="10" id="KW-0175">Coiled coil</keyword>
<keyword evidence="3" id="KW-0597">Phosphoprotein</keyword>
<evidence type="ECO:0000256" key="2">
    <source>
        <dbReference type="ARBA" id="ARBA00008619"/>
    </source>
</evidence>
<feature type="coiled-coil region" evidence="10">
    <location>
        <begin position="768"/>
        <end position="795"/>
    </location>
</feature>
<reference evidence="13 14" key="1">
    <citation type="submission" date="2024-01" db="EMBL/GenBank/DDBJ databases">
        <title>The genome of the rayed Mediterranean limpet Patella caerulea (Linnaeus, 1758).</title>
        <authorList>
            <person name="Anh-Thu Weber A."/>
            <person name="Halstead-Nussloch G."/>
        </authorList>
    </citation>
    <scope>NUCLEOTIDE SEQUENCE [LARGE SCALE GENOMIC DNA]</scope>
    <source>
        <strain evidence="13">AATW-2023a</strain>
        <tissue evidence="13">Whole specimen</tissue>
    </source>
</reference>
<evidence type="ECO:0000256" key="5">
    <source>
        <dbReference type="ARBA" id="ARBA00022737"/>
    </source>
</evidence>
<comment type="subcellular location">
    <subcellularLocation>
        <location evidence="1">Nucleus membrane</location>
    </subcellularLocation>
</comment>
<feature type="coiled-coil region" evidence="10">
    <location>
        <begin position="601"/>
        <end position="628"/>
    </location>
</feature>
<dbReference type="EMBL" id="JAZGQO010000007">
    <property type="protein sequence ID" value="KAK6181522.1"/>
    <property type="molecule type" value="Genomic_DNA"/>
</dbReference>
<keyword evidence="8" id="KW-0539">Nucleus</keyword>
<keyword evidence="14" id="KW-1185">Reference proteome</keyword>
<dbReference type="SMART" id="SM01249">
    <property type="entry name" value="KASH"/>
    <property type="match status" value="1"/>
</dbReference>
<protein>
    <recommendedName>
        <fullName evidence="12">KASH domain-containing protein</fullName>
    </recommendedName>
</protein>
<keyword evidence="6" id="KW-1133">Transmembrane helix</keyword>
<keyword evidence="5" id="KW-0677">Repeat</keyword>
<feature type="domain" description="KASH" evidence="12">
    <location>
        <begin position="2799"/>
        <end position="2858"/>
    </location>
</feature>
<feature type="compositionally biased region" description="Low complexity" evidence="11">
    <location>
        <begin position="2733"/>
        <end position="2745"/>
    </location>
</feature>
<evidence type="ECO:0000256" key="3">
    <source>
        <dbReference type="ARBA" id="ARBA00022553"/>
    </source>
</evidence>
<keyword evidence="4 9" id="KW-0812">Transmembrane</keyword>
<dbReference type="FunFam" id="1.20.58.60:FF:000126">
    <property type="entry name" value="Spectrin repeat containing, nuclear envelope 1a"/>
    <property type="match status" value="1"/>
</dbReference>
<comment type="similarity">
    <text evidence="2">Belongs to the nesprin family.</text>
</comment>
<evidence type="ECO:0000256" key="10">
    <source>
        <dbReference type="SAM" id="Coils"/>
    </source>
</evidence>
<evidence type="ECO:0000256" key="7">
    <source>
        <dbReference type="ARBA" id="ARBA00023136"/>
    </source>
</evidence>
<sequence length="2858" mass="332416">MFTFNKIPQGPELPVPDSADQKSLSVSDLASSIDAGNNQLQELNNSWNSLQQQANDKEKELLIALEQQENYQKSVQDVTSKMEKIQSYLYQHQVNYFESLDDQMKEHKLMLGDIEGIRSDISKVRDYGVFVEAADPEGYKTVKSTLNMLTDKIDHLHDMAKDKDVALQTAIGDQARHKEELESYVKKISELDNWLTEMRVEHSESGLETDSLQDLQTQLDNNKVLQNDINSKLHLISDLAVQCDRLCQMEPPISAEKLRNQLALLQNQLSEFKLSTIEKQSNLRQIIKEAEKRDKEMTDYDENIKQLQQWMTDSKQMTLPPDNEAKISALIPQQTQLQKDLLTGISEHRLLLSDISVSGQKIQENSLTSKARDTDTSEDMQATWENLKRDLALKKQNLEDSIKTKQMGVRRSSIQYRPWTYNEDTVSSTQLADVHQIITDLNTSWRELQTQVVDKQLRLDQAIAFQQLYQNALLSISGWLDLAEQKLFSADLTKSTDEQIEENQALQTEIQSLQKEILLMNQQAQDLLSQTNVQHGQLIKQSLTNLNTRVAMLETHARDQGTELYKINNKWKKYQTVVVDCKKKLADTQSLVSHHSPSTSVEDLTAQIQKVESELRGCENQLEDLKYQERVLASDFPHGVFPSELNSLQLSFMDIQRKLITRKSELQQSASVREQYESLLVDYAEFLQTAQSKLKTDNISAQDLNHLKQQLTAHKDFFSDLENHKAMLDVLAEQCDKSVQDKHKVEHSRLINLTHVIVDQASLHGQRLERLNKQWSDLEQKYSLLQNSLNQIEKQVPKSIVSGDSLKTIEGKLTTLLRLQKELSAQKATVFQVVEKGKQILHNITCTSLETSVADLGDKWVDLNTLLSQELKRTETLGDRLQRFEAEASILASWLATTNIKVISLKKLSKKEKKSIAGVRGKVEKLLEFQKEVENKVPLKNKVLTVGQQLLNDKTYNTVGLSERLKKFEKEWEKLQHDIAEAEKYLHKEQMARMPSRQALQELEDWLEEIKQSLRDDPHKLIKASSDVDRMLKKYTEYKVELASKQISIDFVNQSILQPQEEEEETEKAAFAEKLGELNNQWQVVSTNVSKRLNFLEHLHSQWDRFEQAFKTLEGWFYEQDKKLDHYMKMGHEVGVQETLTDCKAIKQSLMFKEAEISKFKDLGDRLMELCHDSPGCQRSIQQNIDTINNHLLKLEERLRNLEHAVENMTDKWFHYQSELQGLNTVLTHTEYCLNNYRLIGGDISTLRGQVEKLKIRESELKHNQPQLEAFQVLSKQLASSCDPHVKLELQKTAADVQQRWKHLYEEIQKRSHMFEDKLHQWQQYEDLYVRLRSWLDEKERECNHLRTKHDENSPIYLERCKNLNLELDNIQVKLAELYTFSDDLTKNMDQSTISTLSSRQTLLEQRLVRLRKQVSHHIEALQDDSTQLNNFHDAYDLVKAFLSHAESVLAAGDPKKSSAESRLQNRLDQLKDLQLEFNNNMINLDIVNDLGYRLALMAVDANRMQELNHKWYRLLSETSMRCKMLQGNVVVQQDFTAKCESWMMFLKQTEDSMSIEVAGNLPDLLDQQTKCEKFIADRYSREQVLHAILSDGQQLLRTGDVKDVEDFKNKLHLLADQWQRVLRQAAQKKAIIDTNINQWQLFNNLSEKLRDWLNEKDIDMQNIDYHNLSLQQIKNLLQRIHVTKDQFKYQESDFKQIHDLGNTLLHQADLEASKEIKVCMAQLEHSWYQVYTQLDEHRAKLEDCLQQWRDCEDDIDDILAWLKETRIILNTEVPQNYDDIQLDINRCKDVETTFMRSEDRRQKLLMREGVLGSLIQSEDMNILHQRIRLLNKQWEELSRQVTLRLQRLQDNTCRWSNFSERIRWMISWIDGMEERVIGDKDIQVEDLINKIETEIKVEMEEKEKVKNELMDEGRSLMSVSSDIRSSDIENRTERLENKWQHLRHVVSFRERKLNETVLAVKQLDNSMKNLGKWLTNMEQELNAPIIYDKCDIGEIQKHLEHQQGLQRDIEKHSAGVASVLNLCQVLLHDTDACPTEVAFNTLQTTMESLERRWINICQQSPQKRTRIDETWKIWEKFRHDTELFTEWLDRTETEVKRREANPMTLSSKDEINKYENLQRNIRSQIKQLENVNKQYRSMAKSGLTDTKGILKSLMQEVNDRWDRLQGKTSATVKDLRRTDNIREEYTTLRSMLISWLQETEVQITNIEYLSETDTSTKLNEVSRVEIEIENRKADCTRLEDLAALLRLQGDAHQAELIQTEMQEYRDLYRQTTDRVNIYKTQLEHSNFMEVDNVTRTMDDAQQTIEITDDTADYMSSYSETREYVKTQDAEWEITQTEEYLKRSPPESPVRHKRRTPRSSRSPSRWAHYADGGEERWRTIRTDVSQRETSAKVEALLENLADSIEDADNKLSAAERELQTSQALGQVDRTERFIYYMDECEVAVENVQTLDRLIKTESGLNTISTADSHVRNITERWERLQEGRTPAQINLRPDHSQFVQDLDSMLLWLDEADALQSTLQPLPDDMAELEIVIRQFKDFLVQLEARKTRVLSINLISRSYVDPKTAEGRELREKLQEMNGRWENLCSRVNEIQQDLQGALTDSHEFHHTVHDLLLWLESIESRLQQCEPINVDAQDSVLWEKYNKLKNLRGELEKKQDKALTLKETADQLLLNSDSTEMVNARDKTHVIANRLRALLRLSNSYISSLESKLELSTRRSGAAGLDQSDRGSGLGSSRGSHSGTPYYQTPPPGTLVRQRNRSPFAISRQLLFGDTRPLLQAGVEKPKSSIVCDDDEEICATPFCSRVLRAALPIQLLMLLLLGLACLVPVCEDDYSCDLVNNLHRSLHLVLQYVNGPPPS</sequence>
<proteinExistence type="inferred from homology"/>
<feature type="topological domain" description="Cytoplasmic" evidence="9">
    <location>
        <begin position="1"/>
        <end position="2807"/>
    </location>
</feature>
<feature type="region of interest" description="Disordered" evidence="11">
    <location>
        <begin position="2718"/>
        <end position="2756"/>
    </location>
</feature>
<evidence type="ECO:0000256" key="6">
    <source>
        <dbReference type="ARBA" id="ARBA00022989"/>
    </source>
</evidence>
<evidence type="ECO:0000256" key="8">
    <source>
        <dbReference type="ARBA" id="ARBA00023242"/>
    </source>
</evidence>
<dbReference type="InterPro" id="IPR002017">
    <property type="entry name" value="Spectrin_repeat"/>
</dbReference>
<evidence type="ECO:0000256" key="4">
    <source>
        <dbReference type="ARBA" id="ARBA00022692"/>
    </source>
</evidence>
<keyword evidence="7 9" id="KW-0472">Membrane</keyword>
<dbReference type="InterPro" id="IPR018159">
    <property type="entry name" value="Spectrin/alpha-actinin"/>
</dbReference>
<feature type="coiled-coil region" evidence="10">
    <location>
        <begin position="965"/>
        <end position="1016"/>
    </location>
</feature>
<feature type="coiled-coil region" evidence="10">
    <location>
        <begin position="1178"/>
        <end position="1212"/>
    </location>
</feature>
<feature type="coiled-coil region" evidence="10">
    <location>
        <begin position="2639"/>
        <end position="2673"/>
    </location>
</feature>
<feature type="region of interest" description="Disordered" evidence="11">
    <location>
        <begin position="1"/>
        <end position="21"/>
    </location>
</feature>
<organism evidence="13 14">
    <name type="scientific">Patella caerulea</name>
    <name type="common">Rayed Mediterranean limpet</name>
    <dbReference type="NCBI Taxonomy" id="87958"/>
    <lineage>
        <taxon>Eukaryota</taxon>
        <taxon>Metazoa</taxon>
        <taxon>Spiralia</taxon>
        <taxon>Lophotrochozoa</taxon>
        <taxon>Mollusca</taxon>
        <taxon>Gastropoda</taxon>
        <taxon>Patellogastropoda</taxon>
        <taxon>Patelloidea</taxon>
        <taxon>Patellidae</taxon>
        <taxon>Patella</taxon>
    </lineage>
</organism>
<dbReference type="PANTHER" id="PTHR14514:SF2">
    <property type="entry name" value="A-KINASE ANCHOR PROTEIN 6"/>
    <property type="match status" value="1"/>
</dbReference>
<evidence type="ECO:0000256" key="11">
    <source>
        <dbReference type="SAM" id="MobiDB-lite"/>
    </source>
</evidence>
<dbReference type="InterPro" id="IPR012315">
    <property type="entry name" value="KASH"/>
</dbReference>
<feature type="coiled-coil region" evidence="10">
    <location>
        <begin position="2108"/>
        <end position="2139"/>
    </location>
</feature>
<evidence type="ECO:0000256" key="1">
    <source>
        <dbReference type="ARBA" id="ARBA00004126"/>
    </source>
</evidence>
<feature type="coiled-coil region" evidence="10">
    <location>
        <begin position="33"/>
        <end position="60"/>
    </location>
</feature>
<dbReference type="PROSITE" id="PS51049">
    <property type="entry name" value="KASH"/>
    <property type="match status" value="1"/>
</dbReference>
<evidence type="ECO:0000259" key="12">
    <source>
        <dbReference type="PROSITE" id="PS51049"/>
    </source>
</evidence>
<dbReference type="GO" id="GO:0031965">
    <property type="term" value="C:nuclear membrane"/>
    <property type="evidence" value="ECO:0007669"/>
    <property type="project" value="UniProtKB-SubCell"/>
</dbReference>
<evidence type="ECO:0000313" key="13">
    <source>
        <dbReference type="EMBL" id="KAK6181522.1"/>
    </source>
</evidence>
<feature type="coiled-coil region" evidence="10">
    <location>
        <begin position="496"/>
        <end position="530"/>
    </location>
</feature>
<feature type="coiled-coil region" evidence="10">
    <location>
        <begin position="2390"/>
        <end position="2424"/>
    </location>
</feature>
<dbReference type="SUPFAM" id="SSF46966">
    <property type="entry name" value="Spectrin repeat"/>
    <property type="match status" value="21"/>
</dbReference>
<evidence type="ECO:0000313" key="14">
    <source>
        <dbReference type="Proteomes" id="UP001347796"/>
    </source>
</evidence>
<dbReference type="Proteomes" id="UP001347796">
    <property type="component" value="Unassembled WGS sequence"/>
</dbReference>
<name>A0AAN8JR18_PATCE</name>
<dbReference type="Gene3D" id="1.20.58.60">
    <property type="match status" value="15"/>
</dbReference>
<accession>A0AAN8JR18</accession>
<dbReference type="SMART" id="SM00150">
    <property type="entry name" value="SPEC"/>
    <property type="match status" value="21"/>
</dbReference>
<feature type="topological domain" description="Perinuclear space" evidence="9">
    <location>
        <begin position="2829"/>
        <end position="2858"/>
    </location>
</feature>
<dbReference type="Pfam" id="PF10541">
    <property type="entry name" value="KASH"/>
    <property type="match status" value="1"/>
</dbReference>
<dbReference type="CDD" id="cd00176">
    <property type="entry name" value="SPEC"/>
    <property type="match status" value="10"/>
</dbReference>
<gene>
    <name evidence="13" type="ORF">SNE40_009358</name>
</gene>
<feature type="region of interest" description="Disordered" evidence="11">
    <location>
        <begin position="2338"/>
        <end position="2369"/>
    </location>
</feature>
<evidence type="ECO:0000256" key="9">
    <source>
        <dbReference type="PROSITE-ProRule" id="PRU00385"/>
    </source>
</evidence>
<dbReference type="PANTHER" id="PTHR14514">
    <property type="entry name" value="PKA ANCHORING PROTEIN"/>
    <property type="match status" value="1"/>
</dbReference>